<organism evidence="1 2">
    <name type="scientific">Elysia marginata</name>
    <dbReference type="NCBI Taxonomy" id="1093978"/>
    <lineage>
        <taxon>Eukaryota</taxon>
        <taxon>Metazoa</taxon>
        <taxon>Spiralia</taxon>
        <taxon>Lophotrochozoa</taxon>
        <taxon>Mollusca</taxon>
        <taxon>Gastropoda</taxon>
        <taxon>Heterobranchia</taxon>
        <taxon>Euthyneura</taxon>
        <taxon>Panpulmonata</taxon>
        <taxon>Sacoglossa</taxon>
        <taxon>Placobranchoidea</taxon>
        <taxon>Plakobranchidae</taxon>
        <taxon>Elysia</taxon>
    </lineage>
</organism>
<proteinExistence type="predicted"/>
<sequence length="147" mass="16960">MIRLKVDIKGYALGNTEAIISQDADDTSLFLDGSEKSFKECISTLEEFSKYSILKLNKDKTRIIVFGSPRPAEVHYLPEYQFQWDPESFKLLGVDFTTDLNDITDHNILMQMEVIKKEVRNWKKMNLNPFGRIAVIRSLIISKIVIS</sequence>
<keyword evidence="1" id="KW-0695">RNA-directed DNA polymerase</keyword>
<dbReference type="GO" id="GO:0003964">
    <property type="term" value="F:RNA-directed DNA polymerase activity"/>
    <property type="evidence" value="ECO:0007669"/>
    <property type="project" value="UniProtKB-KW"/>
</dbReference>
<dbReference type="PANTHER" id="PTHR31635:SF196">
    <property type="entry name" value="REVERSE TRANSCRIPTASE DOMAIN-CONTAINING PROTEIN-RELATED"/>
    <property type="match status" value="1"/>
</dbReference>
<name>A0AAV4FJ58_9GAST</name>
<dbReference type="AlphaFoldDB" id="A0AAV4FJ58"/>
<evidence type="ECO:0000313" key="1">
    <source>
        <dbReference type="EMBL" id="GFR72971.1"/>
    </source>
</evidence>
<comment type="caution">
    <text evidence="1">The sequence shown here is derived from an EMBL/GenBank/DDBJ whole genome shotgun (WGS) entry which is preliminary data.</text>
</comment>
<protein>
    <submittedName>
        <fullName evidence="1">LINE-1 reverse transcriptase homolog</fullName>
    </submittedName>
</protein>
<gene>
    <name evidence="1" type="ORF">ElyMa_002126500</name>
</gene>
<reference evidence="1 2" key="1">
    <citation type="journal article" date="2021" name="Elife">
        <title>Chloroplast acquisition without the gene transfer in kleptoplastic sea slugs, Plakobranchus ocellatus.</title>
        <authorList>
            <person name="Maeda T."/>
            <person name="Takahashi S."/>
            <person name="Yoshida T."/>
            <person name="Shimamura S."/>
            <person name="Takaki Y."/>
            <person name="Nagai Y."/>
            <person name="Toyoda A."/>
            <person name="Suzuki Y."/>
            <person name="Arimoto A."/>
            <person name="Ishii H."/>
            <person name="Satoh N."/>
            <person name="Nishiyama T."/>
            <person name="Hasebe M."/>
            <person name="Maruyama T."/>
            <person name="Minagawa J."/>
            <person name="Obokata J."/>
            <person name="Shigenobu S."/>
        </authorList>
    </citation>
    <scope>NUCLEOTIDE SEQUENCE [LARGE SCALE GENOMIC DNA]</scope>
</reference>
<keyword evidence="2" id="KW-1185">Reference proteome</keyword>
<keyword evidence="1" id="KW-0808">Transferase</keyword>
<dbReference type="Proteomes" id="UP000762676">
    <property type="component" value="Unassembled WGS sequence"/>
</dbReference>
<dbReference type="PANTHER" id="PTHR31635">
    <property type="entry name" value="REVERSE TRANSCRIPTASE DOMAIN-CONTAINING PROTEIN-RELATED"/>
    <property type="match status" value="1"/>
</dbReference>
<keyword evidence="1" id="KW-0548">Nucleotidyltransferase</keyword>
<accession>A0AAV4FJ58</accession>
<evidence type="ECO:0000313" key="2">
    <source>
        <dbReference type="Proteomes" id="UP000762676"/>
    </source>
</evidence>
<dbReference type="EMBL" id="BMAT01004411">
    <property type="protein sequence ID" value="GFR72971.1"/>
    <property type="molecule type" value="Genomic_DNA"/>
</dbReference>